<dbReference type="AlphaFoldDB" id="A0A7S3PF72"/>
<proteinExistence type="predicted"/>
<sequence>MRQRQVLPVTFSAAGVMMRWFTYGILESSVETRSPDLVQGQWCYVVAGDLQTVRAVGYYRGWQREGARLQILSMLALIMFVAGCEFMTPGCGNHLVTARLVSRIERGDRKGTLLRNAKLTGAASIPVLP</sequence>
<organism evidence="1">
    <name type="scientific">Aplanochytrium stocchinoi</name>
    <dbReference type="NCBI Taxonomy" id="215587"/>
    <lineage>
        <taxon>Eukaryota</taxon>
        <taxon>Sar</taxon>
        <taxon>Stramenopiles</taxon>
        <taxon>Bigyra</taxon>
        <taxon>Labyrinthulomycetes</taxon>
        <taxon>Thraustochytrida</taxon>
        <taxon>Thraustochytriidae</taxon>
        <taxon>Aplanochytrium</taxon>
    </lineage>
</organism>
<protein>
    <submittedName>
        <fullName evidence="1">Uncharacterized protein</fullName>
    </submittedName>
</protein>
<reference evidence="1" key="1">
    <citation type="submission" date="2021-01" db="EMBL/GenBank/DDBJ databases">
        <authorList>
            <person name="Corre E."/>
            <person name="Pelletier E."/>
            <person name="Niang G."/>
            <person name="Scheremetjew M."/>
            <person name="Finn R."/>
            <person name="Kale V."/>
            <person name="Holt S."/>
            <person name="Cochrane G."/>
            <person name="Meng A."/>
            <person name="Brown T."/>
            <person name="Cohen L."/>
        </authorList>
    </citation>
    <scope>NUCLEOTIDE SEQUENCE</scope>
    <source>
        <strain evidence="1">GSBS06</strain>
    </source>
</reference>
<name>A0A7S3PF72_9STRA</name>
<evidence type="ECO:0000313" key="1">
    <source>
        <dbReference type="EMBL" id="CAE0432363.1"/>
    </source>
</evidence>
<gene>
    <name evidence="1" type="ORF">ASTO00021_LOCUS2689</name>
</gene>
<accession>A0A7S3PF72</accession>
<dbReference type="EMBL" id="HBIN01003856">
    <property type="protein sequence ID" value="CAE0432363.1"/>
    <property type="molecule type" value="Transcribed_RNA"/>
</dbReference>